<dbReference type="AlphaFoldDB" id="A0AA97P6C4"/>
<dbReference type="EMBL" id="JH792961">
    <property type="protein sequence ID" value="ELQ42507.1"/>
    <property type="molecule type" value="Genomic_DNA"/>
</dbReference>
<accession>A0AA97P6C4</accession>
<evidence type="ECO:0000256" key="1">
    <source>
        <dbReference type="SAM" id="Phobius"/>
    </source>
</evidence>
<name>A0AA97P6C4_PYRO3</name>
<keyword evidence="1" id="KW-1133">Transmembrane helix</keyword>
<gene>
    <name evidence="2" type="ORF">OOU_Y34scaffold00205g3</name>
</gene>
<evidence type="ECO:0000313" key="2">
    <source>
        <dbReference type="EMBL" id="ELQ42507.1"/>
    </source>
</evidence>
<dbReference type="Proteomes" id="UP000011086">
    <property type="component" value="Unassembled WGS sequence"/>
</dbReference>
<reference evidence="2" key="1">
    <citation type="journal article" date="2012" name="PLoS Genet.">
        <title>Comparative analysis of the genomes of two field isolates of the rice blast fungus Magnaporthe oryzae.</title>
        <authorList>
            <person name="Xue M."/>
            <person name="Yang J."/>
            <person name="Li Z."/>
            <person name="Hu S."/>
            <person name="Yao N."/>
            <person name="Dean R.A."/>
            <person name="Zhao W."/>
            <person name="Shen M."/>
            <person name="Zhang H."/>
            <person name="Li C."/>
            <person name="Liu L."/>
            <person name="Cao L."/>
            <person name="Xu X."/>
            <person name="Xing Y."/>
            <person name="Hsiang T."/>
            <person name="Zhang Z."/>
            <person name="Xu J.R."/>
            <person name="Peng Y.L."/>
        </authorList>
    </citation>
    <scope>NUCLEOTIDE SEQUENCE</scope>
    <source>
        <strain evidence="2">Y34</strain>
    </source>
</reference>
<keyword evidence="1" id="KW-0472">Membrane</keyword>
<sequence length="99" mass="10900">MAAARALTVLMMCKLMYEGASSLGEVMLEEVWTYVHLLLVVIIWIVGLEESAEQTAIFVSRVVGLVSHGLAAGKEASYENFVNLSGIVKYDLIHLCNIR</sequence>
<protein>
    <submittedName>
        <fullName evidence="2">Uncharacterized protein</fullName>
    </submittedName>
</protein>
<keyword evidence="1" id="KW-0812">Transmembrane</keyword>
<proteinExistence type="predicted"/>
<organism evidence="2">
    <name type="scientific">Pyricularia oryzae (strain Y34)</name>
    <name type="common">Rice blast fungus</name>
    <name type="synonym">Magnaporthe oryzae</name>
    <dbReference type="NCBI Taxonomy" id="1143189"/>
    <lineage>
        <taxon>Eukaryota</taxon>
        <taxon>Fungi</taxon>
        <taxon>Dikarya</taxon>
        <taxon>Ascomycota</taxon>
        <taxon>Pezizomycotina</taxon>
        <taxon>Sordariomycetes</taxon>
        <taxon>Sordariomycetidae</taxon>
        <taxon>Magnaporthales</taxon>
        <taxon>Pyriculariaceae</taxon>
        <taxon>Pyricularia</taxon>
    </lineage>
</organism>
<feature type="transmembrane region" description="Helical" evidence="1">
    <location>
        <begin position="31"/>
        <end position="48"/>
    </location>
</feature>